<feature type="domain" description="Methyltransferase type 11" evidence="1">
    <location>
        <begin position="81"/>
        <end position="181"/>
    </location>
</feature>
<dbReference type="EMBL" id="LAZR01004616">
    <property type="protein sequence ID" value="KKN07024.1"/>
    <property type="molecule type" value="Genomic_DNA"/>
</dbReference>
<evidence type="ECO:0000313" key="2">
    <source>
        <dbReference type="EMBL" id="KKN07024.1"/>
    </source>
</evidence>
<reference evidence="2" key="1">
    <citation type="journal article" date="2015" name="Nature">
        <title>Complex archaea that bridge the gap between prokaryotes and eukaryotes.</title>
        <authorList>
            <person name="Spang A."/>
            <person name="Saw J.H."/>
            <person name="Jorgensen S.L."/>
            <person name="Zaremba-Niedzwiedzka K."/>
            <person name="Martijn J."/>
            <person name="Lind A.E."/>
            <person name="van Eijk R."/>
            <person name="Schleper C."/>
            <person name="Guy L."/>
            <person name="Ettema T.J."/>
        </authorList>
    </citation>
    <scope>NUCLEOTIDE SEQUENCE</scope>
</reference>
<gene>
    <name evidence="2" type="ORF">LCGC14_1071430</name>
</gene>
<name>A0A0F9MN21_9ZZZZ</name>
<feature type="non-terminal residue" evidence="2">
    <location>
        <position position="1"/>
    </location>
</feature>
<dbReference type="Gene3D" id="3.40.50.150">
    <property type="entry name" value="Vaccinia Virus protein VP39"/>
    <property type="match status" value="1"/>
</dbReference>
<dbReference type="GO" id="GO:0008757">
    <property type="term" value="F:S-adenosylmethionine-dependent methyltransferase activity"/>
    <property type="evidence" value="ECO:0007669"/>
    <property type="project" value="InterPro"/>
</dbReference>
<protein>
    <recommendedName>
        <fullName evidence="1">Methyltransferase type 11 domain-containing protein</fullName>
    </recommendedName>
</protein>
<dbReference type="CDD" id="cd02440">
    <property type="entry name" value="AdoMet_MTases"/>
    <property type="match status" value="1"/>
</dbReference>
<dbReference type="AlphaFoldDB" id="A0A0F9MN21"/>
<dbReference type="Pfam" id="PF08241">
    <property type="entry name" value="Methyltransf_11"/>
    <property type="match status" value="1"/>
</dbReference>
<dbReference type="SUPFAM" id="SSF53335">
    <property type="entry name" value="S-adenosyl-L-methionine-dependent methyltransferases"/>
    <property type="match status" value="1"/>
</dbReference>
<comment type="caution">
    <text evidence="2">The sequence shown here is derived from an EMBL/GenBank/DDBJ whole genome shotgun (WGS) entry which is preliminary data.</text>
</comment>
<proteinExistence type="predicted"/>
<accession>A0A0F9MN21</accession>
<sequence>VFFPDLGGKSLPQDGEWCIYKTGEEERKIRFHDYHEIYDIPGLYEYLFMDRLQCQTPYKIRELLMKELKNLNVQMNQLKVLDLGAGNGVMGDILHHMGVEKIVGIDILKEAQLAAERDHSGVYNDYFIVNLVNSHPEMLKTLNNHRFNCLVTASALGFGDIPPNVFKAAYNLIINGGIIAFNIKDIFIEKNDQSGFFRLFTDMIDENCISILQREHYRHRLSTAGSSLYYTAIVGLKNSDLPF</sequence>
<dbReference type="InterPro" id="IPR029063">
    <property type="entry name" value="SAM-dependent_MTases_sf"/>
</dbReference>
<dbReference type="InterPro" id="IPR013216">
    <property type="entry name" value="Methyltransf_11"/>
</dbReference>
<evidence type="ECO:0000259" key="1">
    <source>
        <dbReference type="Pfam" id="PF08241"/>
    </source>
</evidence>
<organism evidence="2">
    <name type="scientific">marine sediment metagenome</name>
    <dbReference type="NCBI Taxonomy" id="412755"/>
    <lineage>
        <taxon>unclassified sequences</taxon>
        <taxon>metagenomes</taxon>
        <taxon>ecological metagenomes</taxon>
    </lineage>
</organism>